<dbReference type="AlphaFoldDB" id="A0A1R3KVZ3"/>
<feature type="compositionally biased region" description="Polar residues" evidence="1">
    <location>
        <begin position="1"/>
        <end position="21"/>
    </location>
</feature>
<dbReference type="InterPro" id="IPR025640">
    <property type="entry name" value="GYF_2"/>
</dbReference>
<accession>A0A1R3KVZ3</accession>
<comment type="caution">
    <text evidence="3">The sequence shown here is derived from an EMBL/GenBank/DDBJ whole genome shotgun (WGS) entry which is preliminary data.</text>
</comment>
<evidence type="ECO:0000256" key="1">
    <source>
        <dbReference type="SAM" id="MobiDB-lite"/>
    </source>
</evidence>
<keyword evidence="4" id="KW-1185">Reference proteome</keyword>
<dbReference type="PANTHER" id="PTHR15608">
    <property type="entry name" value="SPLICING FACTOR U2AF-ASSOCIATED PROTEIN 2"/>
    <property type="match status" value="1"/>
</dbReference>
<dbReference type="GO" id="GO:0005686">
    <property type="term" value="C:U2 snRNP"/>
    <property type="evidence" value="ECO:0007669"/>
    <property type="project" value="TreeGrafter"/>
</dbReference>
<evidence type="ECO:0000313" key="3">
    <source>
        <dbReference type="EMBL" id="OMP11250.1"/>
    </source>
</evidence>
<organism evidence="3 4">
    <name type="scientific">Corchorus capsularis</name>
    <name type="common">Jute</name>
    <dbReference type="NCBI Taxonomy" id="210143"/>
    <lineage>
        <taxon>Eukaryota</taxon>
        <taxon>Viridiplantae</taxon>
        <taxon>Streptophyta</taxon>
        <taxon>Embryophyta</taxon>
        <taxon>Tracheophyta</taxon>
        <taxon>Spermatophyta</taxon>
        <taxon>Magnoliopsida</taxon>
        <taxon>eudicotyledons</taxon>
        <taxon>Gunneridae</taxon>
        <taxon>Pentapetalae</taxon>
        <taxon>rosids</taxon>
        <taxon>malvids</taxon>
        <taxon>Malvales</taxon>
        <taxon>Malvaceae</taxon>
        <taxon>Grewioideae</taxon>
        <taxon>Apeibeae</taxon>
        <taxon>Corchorus</taxon>
    </lineage>
</organism>
<dbReference type="OMA" id="FHSAYDA"/>
<dbReference type="STRING" id="210143.A0A1R3KVZ3"/>
<dbReference type="PANTHER" id="PTHR15608:SF0">
    <property type="entry name" value="HIV TAT-SPECIFIC FACTOR 1"/>
    <property type="match status" value="1"/>
</dbReference>
<gene>
    <name evidence="3" type="ORF">CCACVL1_00598</name>
</gene>
<dbReference type="OrthoDB" id="10258585at2759"/>
<dbReference type="Gene3D" id="3.30.70.330">
    <property type="match status" value="1"/>
</dbReference>
<protein>
    <recommendedName>
        <fullName evidence="2">GYF domain-containing protein</fullName>
    </recommendedName>
</protein>
<dbReference type="SUPFAM" id="SSF54928">
    <property type="entry name" value="RNA-binding domain, RBD"/>
    <property type="match status" value="1"/>
</dbReference>
<dbReference type="InterPro" id="IPR035979">
    <property type="entry name" value="RBD_domain_sf"/>
</dbReference>
<dbReference type="EMBL" id="AWWV01001444">
    <property type="protein sequence ID" value="OMP11250.1"/>
    <property type="molecule type" value="Genomic_DNA"/>
</dbReference>
<dbReference type="InterPro" id="IPR012677">
    <property type="entry name" value="Nucleotide-bd_a/b_plait_sf"/>
</dbReference>
<dbReference type="GO" id="GO:0005684">
    <property type="term" value="C:U2-type spliceosomal complex"/>
    <property type="evidence" value="ECO:0007669"/>
    <property type="project" value="TreeGrafter"/>
</dbReference>
<evidence type="ECO:0000313" key="4">
    <source>
        <dbReference type="Proteomes" id="UP000188268"/>
    </source>
</evidence>
<dbReference type="GO" id="GO:0003723">
    <property type="term" value="F:RNA binding"/>
    <property type="evidence" value="ECO:0007669"/>
    <property type="project" value="TreeGrafter"/>
</dbReference>
<evidence type="ECO:0000259" key="2">
    <source>
        <dbReference type="Pfam" id="PF14237"/>
    </source>
</evidence>
<proteinExistence type="predicted"/>
<dbReference type="InterPro" id="IPR034393">
    <property type="entry name" value="TatSF1-like"/>
</dbReference>
<feature type="domain" description="GYF" evidence="2">
    <location>
        <begin position="29"/>
        <end position="79"/>
    </location>
</feature>
<name>A0A1R3KVZ3_COCAP</name>
<dbReference type="Pfam" id="PF14237">
    <property type="entry name" value="GYF_2"/>
    <property type="match status" value="1"/>
</dbReference>
<feature type="region of interest" description="Disordered" evidence="1">
    <location>
        <begin position="1"/>
        <end position="22"/>
    </location>
</feature>
<dbReference type="Proteomes" id="UP000188268">
    <property type="component" value="Unassembled WGS sequence"/>
</dbReference>
<feature type="region of interest" description="Disordered" evidence="1">
    <location>
        <begin position="133"/>
        <end position="173"/>
    </location>
</feature>
<sequence>MMSSSHNSDNHQEPSGTQDSLDQVAEVGWYILGQDQENVGPYVISELREHFLNGYLSESTLAWSEGRSQWQPLSSIPGFISGISHQGNNYSVPSTDGNALLNNVKEADHPTEVPSNDDDEFEKWQREVREAEAEAERLKNGSVSSSIGDGFGVDDQDRPLTPPEGEDEFIDDDGTRYKWDKNLRAWAPQDDLPSKIESYGVEDMTFLEEEEVFPTVSTADANDETDATVASIREVNGSGEQPEASCNGKRKMLEKKVEKKEANKPPDSWFELKVNTHVYVTGLPEDDPETKRPRVKIYVDKETGRKKGDALVTYLKEPSVALAIQILDGAPLRPGGKIPMSVTKAEFQQKGEKFIAKQVDSRKKKKLKKVEEKMLGWGEFSSCM</sequence>
<reference evidence="3 4" key="1">
    <citation type="submission" date="2013-09" db="EMBL/GenBank/DDBJ databases">
        <title>Corchorus capsularis genome sequencing.</title>
        <authorList>
            <person name="Alam M."/>
            <person name="Haque M.S."/>
            <person name="Islam M.S."/>
            <person name="Emdad E.M."/>
            <person name="Islam M.M."/>
            <person name="Ahmed B."/>
            <person name="Halim A."/>
            <person name="Hossen Q.M.M."/>
            <person name="Hossain M.Z."/>
            <person name="Ahmed R."/>
            <person name="Khan M.M."/>
            <person name="Islam R."/>
            <person name="Rashid M.M."/>
            <person name="Khan S.A."/>
            <person name="Rahman M.S."/>
            <person name="Alam M."/>
        </authorList>
    </citation>
    <scope>NUCLEOTIDE SEQUENCE [LARGE SCALE GENOMIC DNA]</scope>
    <source>
        <strain evidence="4">cv. CVL-1</strain>
        <tissue evidence="3">Whole seedling</tissue>
    </source>
</reference>
<dbReference type="Gramene" id="OMP11250">
    <property type="protein sequence ID" value="OMP11250"/>
    <property type="gene ID" value="CCACVL1_00598"/>
</dbReference>